<dbReference type="GO" id="GO:0005886">
    <property type="term" value="C:plasma membrane"/>
    <property type="evidence" value="ECO:0007669"/>
    <property type="project" value="TreeGrafter"/>
</dbReference>
<gene>
    <name evidence="8" type="ORF">JIN87_18975</name>
</gene>
<feature type="transmembrane region" description="Helical" evidence="7">
    <location>
        <begin position="186"/>
        <end position="204"/>
    </location>
</feature>
<dbReference type="CDD" id="cd10329">
    <property type="entry name" value="SLC5sbd_SGLT1-like"/>
    <property type="match status" value="1"/>
</dbReference>
<organism evidence="8 9">
    <name type="scientific">Pelagicoccus mobilis</name>
    <dbReference type="NCBI Taxonomy" id="415221"/>
    <lineage>
        <taxon>Bacteria</taxon>
        <taxon>Pseudomonadati</taxon>
        <taxon>Verrucomicrobiota</taxon>
        <taxon>Opitutia</taxon>
        <taxon>Puniceicoccales</taxon>
        <taxon>Pelagicoccaceae</taxon>
        <taxon>Pelagicoccus</taxon>
    </lineage>
</organism>
<dbReference type="InterPro" id="IPR001734">
    <property type="entry name" value="Na/solute_symporter"/>
</dbReference>
<dbReference type="EMBL" id="JAENIL010000038">
    <property type="protein sequence ID" value="MBK1878975.1"/>
    <property type="molecule type" value="Genomic_DNA"/>
</dbReference>
<reference evidence="8" key="1">
    <citation type="submission" date="2021-01" db="EMBL/GenBank/DDBJ databases">
        <title>Modified the classification status of verrucomicrobia.</title>
        <authorList>
            <person name="Feng X."/>
        </authorList>
    </citation>
    <scope>NUCLEOTIDE SEQUENCE</scope>
    <source>
        <strain evidence="8">KCTC 13126</strain>
    </source>
</reference>
<evidence type="ECO:0000313" key="8">
    <source>
        <dbReference type="EMBL" id="MBK1878975.1"/>
    </source>
</evidence>
<feature type="transmembrane region" description="Helical" evidence="7">
    <location>
        <begin position="232"/>
        <end position="250"/>
    </location>
</feature>
<feature type="transmembrane region" description="Helical" evidence="7">
    <location>
        <begin position="47"/>
        <end position="69"/>
    </location>
</feature>
<comment type="similarity">
    <text evidence="2 6">Belongs to the sodium:solute symporter (SSF) (TC 2.A.21) family.</text>
</comment>
<keyword evidence="5 7" id="KW-0472">Membrane</keyword>
<evidence type="ECO:0000256" key="5">
    <source>
        <dbReference type="ARBA" id="ARBA00023136"/>
    </source>
</evidence>
<dbReference type="RefSeq" id="WP_200357189.1">
    <property type="nucleotide sequence ID" value="NZ_JAENIL010000038.1"/>
</dbReference>
<feature type="transmembrane region" description="Helical" evidence="7">
    <location>
        <begin position="528"/>
        <end position="544"/>
    </location>
</feature>
<dbReference type="PROSITE" id="PS50283">
    <property type="entry name" value="NA_SOLUT_SYMP_3"/>
    <property type="match status" value="1"/>
</dbReference>
<comment type="caution">
    <text evidence="8">The sequence shown here is derived from an EMBL/GenBank/DDBJ whole genome shotgun (WGS) entry which is preliminary data.</text>
</comment>
<evidence type="ECO:0000256" key="4">
    <source>
        <dbReference type="ARBA" id="ARBA00022989"/>
    </source>
</evidence>
<dbReference type="PANTHER" id="PTHR11819:SF195">
    <property type="entry name" value="SODIUM_GLUCOSE COTRANSPORTER 4"/>
    <property type="match status" value="1"/>
</dbReference>
<dbReference type="GO" id="GO:0005412">
    <property type="term" value="F:D-glucose:sodium symporter activity"/>
    <property type="evidence" value="ECO:0007669"/>
    <property type="project" value="TreeGrafter"/>
</dbReference>
<dbReference type="PANTHER" id="PTHR11819">
    <property type="entry name" value="SOLUTE CARRIER FAMILY 5"/>
    <property type="match status" value="1"/>
</dbReference>
<feature type="transmembrane region" description="Helical" evidence="7">
    <location>
        <begin position="81"/>
        <end position="99"/>
    </location>
</feature>
<keyword evidence="3 7" id="KW-0812">Transmembrane</keyword>
<feature type="transmembrane region" description="Helical" evidence="7">
    <location>
        <begin position="475"/>
        <end position="495"/>
    </location>
</feature>
<feature type="transmembrane region" description="Helical" evidence="7">
    <location>
        <begin position="365"/>
        <end position="385"/>
    </location>
</feature>
<keyword evidence="9" id="KW-1185">Reference proteome</keyword>
<feature type="transmembrane region" description="Helical" evidence="7">
    <location>
        <begin position="6"/>
        <end position="26"/>
    </location>
</feature>
<feature type="transmembrane region" description="Helical" evidence="7">
    <location>
        <begin position="120"/>
        <end position="142"/>
    </location>
</feature>
<evidence type="ECO:0000256" key="6">
    <source>
        <dbReference type="RuleBase" id="RU362091"/>
    </source>
</evidence>
<evidence type="ECO:0000256" key="3">
    <source>
        <dbReference type="ARBA" id="ARBA00022692"/>
    </source>
</evidence>
<dbReference type="Proteomes" id="UP000617628">
    <property type="component" value="Unassembled WGS sequence"/>
</dbReference>
<accession>A0A934VSF9</accession>
<protein>
    <submittedName>
        <fullName evidence="8">Sodium:solute symporter</fullName>
    </submittedName>
</protein>
<feature type="transmembrane region" description="Helical" evidence="7">
    <location>
        <begin position="154"/>
        <end position="174"/>
    </location>
</feature>
<feature type="transmembrane region" description="Helical" evidence="7">
    <location>
        <begin position="397"/>
        <end position="418"/>
    </location>
</feature>
<feature type="transmembrane region" description="Helical" evidence="7">
    <location>
        <begin position="430"/>
        <end position="455"/>
    </location>
</feature>
<keyword evidence="4 7" id="KW-1133">Transmembrane helix</keyword>
<feature type="transmembrane region" description="Helical" evidence="7">
    <location>
        <begin position="270"/>
        <end position="297"/>
    </location>
</feature>
<comment type="subcellular location">
    <subcellularLocation>
        <location evidence="1">Membrane</location>
        <topology evidence="1">Multi-pass membrane protein</topology>
    </subcellularLocation>
</comment>
<sequence>MNIHWIDLVIVVAYLVGITAIGCYSGRKSSESSSSYFLASRSIRWPTVGLALFATNISTVHLIGLAASGYDQGMVVGNFEWLAPFLLIVLGLVFAPFYFRTKISTLPEYIEGRFGPRSRTVLAIMAVVGALFIHIGVTLYAGAVVFQSFVDLDIIWSILIISGLTLLYTAIGGLKAVVVTEAIQTVILILGAGAIAFFAFDALGDRGITSLEGLKAAAKPDQLSMIRTEGDFAWYAMLLGYPVLGIWYWCSDQTIVQRVLGAKTERDAQLGPIFAGFIKILPVLFMVLPGVIGYVLFKDIIAENKDATLVVMIQQLLPVGLRGIVVAGLLAALMSTVAGALNSTATLVSIDIVKRIKPDTDDKKLVSIGRGTVAVVLLLAIAWSTQGERFGGIFEGINQMIAVLAPPISTVFIWGIFWKRGTSAASFWTLIGGFALGAVVFCLDFPAVSGLFLGYNEAGEPARMFTENWGMPFMMQAWWLFAICSGLFVTISFLTPKPNPEDIEKYCWQSPLQVLFEKRITGISDPRSLSLILIAVMVVCYVVFA</sequence>
<dbReference type="NCBIfam" id="TIGR00813">
    <property type="entry name" value="sss"/>
    <property type="match status" value="1"/>
</dbReference>
<feature type="transmembrane region" description="Helical" evidence="7">
    <location>
        <begin position="324"/>
        <end position="353"/>
    </location>
</feature>
<dbReference type="AlphaFoldDB" id="A0A934VSF9"/>
<evidence type="ECO:0000256" key="2">
    <source>
        <dbReference type="ARBA" id="ARBA00006434"/>
    </source>
</evidence>
<evidence type="ECO:0000256" key="7">
    <source>
        <dbReference type="SAM" id="Phobius"/>
    </source>
</evidence>
<name>A0A934VSF9_9BACT</name>
<evidence type="ECO:0000256" key="1">
    <source>
        <dbReference type="ARBA" id="ARBA00004141"/>
    </source>
</evidence>
<dbReference type="Pfam" id="PF00474">
    <property type="entry name" value="SSF"/>
    <property type="match status" value="1"/>
</dbReference>
<dbReference type="InterPro" id="IPR038377">
    <property type="entry name" value="Na/Glc_symporter_sf"/>
</dbReference>
<dbReference type="Gene3D" id="1.20.1730.10">
    <property type="entry name" value="Sodium/glucose cotransporter"/>
    <property type="match status" value="1"/>
</dbReference>
<proteinExistence type="inferred from homology"/>
<evidence type="ECO:0000313" key="9">
    <source>
        <dbReference type="Proteomes" id="UP000617628"/>
    </source>
</evidence>